<sequence>MTVASALVSALAAPLREVQALVGAGGPPDPALTDVRDALGTIAAAARRSWADAGTGWWGVAADNAAQRAAETAAAVDALAERADLLAARVRQAGAAVGWVRTRLQAIVDGFEHRANALEPRLDEPGVAEELLTEAHDALRDAIAVVEQLRAELDQHAAAITPVGSTAPTVPAGFSGGSGTPSGFGSGFGTSGLGLPSSPTGGIRAADFSSGPGTQEAALFGDGVAIRLPDGSSAMAPNGVAASAVRHALTQLGVPYHWGGTTPGVGLDCSGLTQWAYREAGLEIPRLAQEQDVGAAVAGNALRPGDLAVWDGHVAMVVGNGTMIEAGDPVQLSPIRTTNAGQGFHGFFRPTA</sequence>
<dbReference type="Proteomes" id="UP001241092">
    <property type="component" value="Chromosome"/>
</dbReference>
<feature type="coiled-coil region" evidence="5">
    <location>
        <begin position="132"/>
        <end position="159"/>
    </location>
</feature>
<dbReference type="InterPro" id="IPR051794">
    <property type="entry name" value="PG_Endopeptidase_C40"/>
</dbReference>
<dbReference type="Pfam" id="PF00877">
    <property type="entry name" value="NLPC_P60"/>
    <property type="match status" value="1"/>
</dbReference>
<keyword evidence="3" id="KW-0378">Hydrolase</keyword>
<dbReference type="Gene3D" id="3.90.1720.10">
    <property type="entry name" value="endopeptidase domain like (from Nostoc punctiforme)"/>
    <property type="match status" value="1"/>
</dbReference>
<evidence type="ECO:0000256" key="3">
    <source>
        <dbReference type="ARBA" id="ARBA00022801"/>
    </source>
</evidence>
<keyword evidence="5" id="KW-0175">Coiled coil</keyword>
<evidence type="ECO:0000259" key="6">
    <source>
        <dbReference type="PROSITE" id="PS51935"/>
    </source>
</evidence>
<evidence type="ECO:0000256" key="4">
    <source>
        <dbReference type="ARBA" id="ARBA00022807"/>
    </source>
</evidence>
<keyword evidence="4" id="KW-0788">Thiol protease</keyword>
<name>A0AAI8TWU7_MYCME</name>
<dbReference type="InterPro" id="IPR000064">
    <property type="entry name" value="NLP_P60_dom"/>
</dbReference>
<evidence type="ECO:0000256" key="1">
    <source>
        <dbReference type="ARBA" id="ARBA00007074"/>
    </source>
</evidence>
<dbReference type="GO" id="GO:0006508">
    <property type="term" value="P:proteolysis"/>
    <property type="evidence" value="ECO:0007669"/>
    <property type="project" value="UniProtKB-KW"/>
</dbReference>
<dbReference type="EMBL" id="AP027452">
    <property type="protein sequence ID" value="BDY30233.1"/>
    <property type="molecule type" value="Genomic_DNA"/>
</dbReference>
<keyword evidence="2" id="KW-0645">Protease</keyword>
<dbReference type="GO" id="GO:0008234">
    <property type="term" value="F:cysteine-type peptidase activity"/>
    <property type="evidence" value="ECO:0007669"/>
    <property type="project" value="UniProtKB-KW"/>
</dbReference>
<gene>
    <name evidence="7" type="ORF">hbim_04176</name>
</gene>
<dbReference type="PROSITE" id="PS51935">
    <property type="entry name" value="NLPC_P60"/>
    <property type="match status" value="1"/>
</dbReference>
<protein>
    <recommendedName>
        <fullName evidence="6">NlpC/P60 domain-containing protein</fullName>
    </recommendedName>
</protein>
<evidence type="ECO:0000256" key="5">
    <source>
        <dbReference type="SAM" id="Coils"/>
    </source>
</evidence>
<dbReference type="PANTHER" id="PTHR47359">
    <property type="entry name" value="PEPTIDOGLYCAN DL-ENDOPEPTIDASE CWLO"/>
    <property type="match status" value="1"/>
</dbReference>
<dbReference type="InterPro" id="IPR038765">
    <property type="entry name" value="Papain-like_cys_pep_sf"/>
</dbReference>
<feature type="domain" description="NlpC/P60" evidence="6">
    <location>
        <begin position="238"/>
        <end position="352"/>
    </location>
</feature>
<reference evidence="7" key="1">
    <citation type="submission" date="2023-03" db="EMBL/GenBank/DDBJ databases">
        <title>Draft genome sequence of a Mycolicibacterium mageritense strain H4_3_1 isolated from a hybrid biological-inorganic system reactor.</title>
        <authorList>
            <person name="Feng X."/>
            <person name="Kazama D."/>
            <person name="Sato K."/>
            <person name="Kobayashi H."/>
        </authorList>
    </citation>
    <scope>NUCLEOTIDE SEQUENCE</scope>
    <source>
        <strain evidence="7">H4_3_1</strain>
    </source>
</reference>
<evidence type="ECO:0000256" key="2">
    <source>
        <dbReference type="ARBA" id="ARBA00022670"/>
    </source>
</evidence>
<comment type="similarity">
    <text evidence="1">Belongs to the peptidase C40 family.</text>
</comment>
<proteinExistence type="inferred from homology"/>
<dbReference type="SUPFAM" id="SSF54001">
    <property type="entry name" value="Cysteine proteinases"/>
    <property type="match status" value="1"/>
</dbReference>
<dbReference type="AlphaFoldDB" id="A0AAI8TWU7"/>
<organism evidence="7 8">
    <name type="scientific">Mycolicibacterium mageritense</name>
    <name type="common">Mycobacterium mageritense</name>
    <dbReference type="NCBI Taxonomy" id="53462"/>
    <lineage>
        <taxon>Bacteria</taxon>
        <taxon>Bacillati</taxon>
        <taxon>Actinomycetota</taxon>
        <taxon>Actinomycetes</taxon>
        <taxon>Mycobacteriales</taxon>
        <taxon>Mycobacteriaceae</taxon>
        <taxon>Mycolicibacterium</taxon>
    </lineage>
</organism>
<dbReference type="PANTHER" id="PTHR47359:SF3">
    <property type="entry name" value="NLP_P60 DOMAIN-CONTAINING PROTEIN-RELATED"/>
    <property type="match status" value="1"/>
</dbReference>
<accession>A0AAI8TWU7</accession>
<evidence type="ECO:0000313" key="7">
    <source>
        <dbReference type="EMBL" id="BDY30233.1"/>
    </source>
</evidence>
<evidence type="ECO:0000313" key="8">
    <source>
        <dbReference type="Proteomes" id="UP001241092"/>
    </source>
</evidence>